<dbReference type="GO" id="GO:0009308">
    <property type="term" value="P:amine metabolic process"/>
    <property type="evidence" value="ECO:0007669"/>
    <property type="project" value="UniProtKB-UniRule"/>
</dbReference>
<feature type="domain" description="Copper amine oxidase catalytic" evidence="3">
    <location>
        <begin position="40"/>
        <end position="458"/>
    </location>
</feature>
<evidence type="ECO:0000256" key="1">
    <source>
        <dbReference type="RuleBase" id="RU000672"/>
    </source>
</evidence>
<dbReference type="GO" id="GO:0005886">
    <property type="term" value="C:plasma membrane"/>
    <property type="evidence" value="ECO:0007669"/>
    <property type="project" value="TreeGrafter"/>
</dbReference>
<dbReference type="GO" id="GO:0005507">
    <property type="term" value="F:copper ion binding"/>
    <property type="evidence" value="ECO:0007669"/>
    <property type="project" value="InterPro"/>
</dbReference>
<dbReference type="PRINTS" id="PR00766">
    <property type="entry name" value="CUDAOXIDASE"/>
</dbReference>
<dbReference type="EMBL" id="CAUYUE010000008">
    <property type="protein sequence ID" value="CAK0783467.1"/>
    <property type="molecule type" value="Genomic_DNA"/>
</dbReference>
<evidence type="ECO:0000259" key="3">
    <source>
        <dbReference type="Pfam" id="PF01179"/>
    </source>
</evidence>
<keyword evidence="1" id="KW-0801">TPQ</keyword>
<accession>A0AAV1I8Q2</accession>
<keyword evidence="1" id="KW-0186">Copper</keyword>
<protein>
    <recommendedName>
        <fullName evidence="1">Amine oxidase</fullName>
        <ecNumber evidence="1">1.4.3.-</ecNumber>
    </recommendedName>
</protein>
<evidence type="ECO:0000313" key="4">
    <source>
        <dbReference type="EMBL" id="CAK0783467.1"/>
    </source>
</evidence>
<evidence type="ECO:0000256" key="2">
    <source>
        <dbReference type="SAM" id="MobiDB-lite"/>
    </source>
</evidence>
<evidence type="ECO:0000313" key="5">
    <source>
        <dbReference type="Proteomes" id="UP001314263"/>
    </source>
</evidence>
<dbReference type="GO" id="GO:0008131">
    <property type="term" value="F:primary methylamine oxidase activity"/>
    <property type="evidence" value="ECO:0007669"/>
    <property type="project" value="InterPro"/>
</dbReference>
<dbReference type="PANTHER" id="PTHR10638:SF20">
    <property type="entry name" value="AMINE OXIDASE"/>
    <property type="match status" value="1"/>
</dbReference>
<keyword evidence="1" id="KW-0560">Oxidoreductase</keyword>
<dbReference type="EC" id="1.4.3.-" evidence="1"/>
<dbReference type="Pfam" id="PF01179">
    <property type="entry name" value="Cu_amine_oxid"/>
    <property type="match status" value="1"/>
</dbReference>
<keyword evidence="1" id="KW-0479">Metal-binding</keyword>
<comment type="caution">
    <text evidence="4">The sequence shown here is derived from an EMBL/GenBank/DDBJ whole genome shotgun (WGS) entry which is preliminary data.</text>
</comment>
<dbReference type="GO" id="GO:0048038">
    <property type="term" value="F:quinone binding"/>
    <property type="evidence" value="ECO:0007669"/>
    <property type="project" value="InterPro"/>
</dbReference>
<organism evidence="4 5">
    <name type="scientific">Coccomyxa viridis</name>
    <dbReference type="NCBI Taxonomy" id="1274662"/>
    <lineage>
        <taxon>Eukaryota</taxon>
        <taxon>Viridiplantae</taxon>
        <taxon>Chlorophyta</taxon>
        <taxon>core chlorophytes</taxon>
        <taxon>Trebouxiophyceae</taxon>
        <taxon>Trebouxiophyceae incertae sedis</taxon>
        <taxon>Coccomyxaceae</taxon>
        <taxon>Coccomyxa</taxon>
    </lineage>
</organism>
<dbReference type="Gene3D" id="2.70.98.20">
    <property type="entry name" value="Copper amine oxidase, catalytic domain"/>
    <property type="match status" value="1"/>
</dbReference>
<feature type="region of interest" description="Disordered" evidence="2">
    <location>
        <begin position="1"/>
        <end position="46"/>
    </location>
</feature>
<gene>
    <name evidence="4" type="ORF">CVIRNUC_006666</name>
</gene>
<comment type="cofactor">
    <cofactor evidence="1">
        <name>Cu cation</name>
        <dbReference type="ChEBI" id="CHEBI:23378"/>
    </cofactor>
    <text evidence="1">Contains 1 topaquinone per subunit.</text>
</comment>
<keyword evidence="5" id="KW-1185">Reference proteome</keyword>
<comment type="PTM">
    <text evidence="1">Topaquinone (TPQ) is generated by copper-dependent autoxidation of a specific tyrosyl residue.</text>
</comment>
<name>A0AAV1I8Q2_9CHLO</name>
<sequence length="509" mass="56662">MLQLRFPQPGEPSYSSLRRAPGEGRPQPRSANAAPQAGPRQYEPSGKRYTIDRNAISYMGWTFQVGIRPSGGLRLWDIQFNGERIVYELALQEAMMSTGGNTPSQSMIQNYDTSNGLGTNYHELVQGVDCPFHSSYLDTVAYMDRDAPLDHPQSVCIWEQETGDPLRRHYTQEFGAKGSFIQYGGVADHALIVRGITTVYNTDYITDVVLHLNGAIKVQVGLSGYMLAAVWGGGSTNYSYPLYYDMGAAVQDHFLNWKVDLDIKGTQNSLRQDFIELEQQSFPWSVNGSDGPGNGAVTLQKRIRSVLPQTEQEASLAYNPSRPVVASVVNERSQNKWGIAQGYRIQVDSVISQLYPDSWLSTQSGTWSRYQIATTVRRENETASSSIYAAAHPGVPPQPLNFSSYINGESVRNQDLVNWVTVGAFDVPTSESAPVTSPNGRTLSFWLLPYNYFDQDAASDLYGMVIMSPTNYTRRAVPRYETYGVPTEFSCVPPTIKAPFNKTEFEAYL</sequence>
<dbReference type="Proteomes" id="UP001314263">
    <property type="component" value="Unassembled WGS sequence"/>
</dbReference>
<dbReference type="InterPro" id="IPR000269">
    <property type="entry name" value="Cu_amine_oxidase"/>
</dbReference>
<dbReference type="InterPro" id="IPR036460">
    <property type="entry name" value="Cu_amine_oxidase_C_sf"/>
</dbReference>
<dbReference type="InterPro" id="IPR015798">
    <property type="entry name" value="Cu_amine_oxidase_C"/>
</dbReference>
<reference evidence="4 5" key="1">
    <citation type="submission" date="2023-10" db="EMBL/GenBank/DDBJ databases">
        <authorList>
            <person name="Maclean D."/>
            <person name="Macfadyen A."/>
        </authorList>
    </citation>
    <scope>NUCLEOTIDE SEQUENCE [LARGE SCALE GENOMIC DNA]</scope>
</reference>
<comment type="similarity">
    <text evidence="1">Belongs to the copper/topaquinone oxidase family.</text>
</comment>
<dbReference type="AlphaFoldDB" id="A0AAV1I8Q2"/>
<dbReference type="PANTHER" id="PTHR10638">
    <property type="entry name" value="COPPER AMINE OXIDASE"/>
    <property type="match status" value="1"/>
</dbReference>
<dbReference type="SUPFAM" id="SSF49998">
    <property type="entry name" value="Amine oxidase catalytic domain"/>
    <property type="match status" value="1"/>
</dbReference>
<proteinExistence type="inferred from homology"/>